<evidence type="ECO:0000259" key="4">
    <source>
        <dbReference type="Pfam" id="PF13439"/>
    </source>
</evidence>
<evidence type="ECO:0000313" key="6">
    <source>
        <dbReference type="Proteomes" id="UP000280298"/>
    </source>
</evidence>
<dbReference type="AlphaFoldDB" id="A0A3Q9EZ51"/>
<organism evidence="5 6">
    <name type="scientific">Streptomyces cyaneochromogenes</name>
    <dbReference type="NCBI Taxonomy" id="2496836"/>
    <lineage>
        <taxon>Bacteria</taxon>
        <taxon>Bacillati</taxon>
        <taxon>Actinomycetota</taxon>
        <taxon>Actinomycetes</taxon>
        <taxon>Kitasatosporales</taxon>
        <taxon>Streptomycetaceae</taxon>
        <taxon>Streptomyces</taxon>
    </lineage>
</organism>
<dbReference type="GO" id="GO:1901137">
    <property type="term" value="P:carbohydrate derivative biosynthetic process"/>
    <property type="evidence" value="ECO:0007669"/>
    <property type="project" value="UniProtKB-ARBA"/>
</dbReference>
<dbReference type="PANTHER" id="PTHR45947:SF3">
    <property type="entry name" value="SULFOQUINOVOSYL TRANSFERASE SQD2"/>
    <property type="match status" value="1"/>
</dbReference>
<dbReference type="CDD" id="cd03801">
    <property type="entry name" value="GT4_PimA-like"/>
    <property type="match status" value="1"/>
</dbReference>
<proteinExistence type="predicted"/>
<dbReference type="Gene3D" id="3.40.50.2000">
    <property type="entry name" value="Glycogen Phosphorylase B"/>
    <property type="match status" value="2"/>
</dbReference>
<dbReference type="InterPro" id="IPR028098">
    <property type="entry name" value="Glyco_trans_4-like_N"/>
</dbReference>
<evidence type="ECO:0000256" key="1">
    <source>
        <dbReference type="ARBA" id="ARBA00022676"/>
    </source>
</evidence>
<dbReference type="SUPFAM" id="SSF53756">
    <property type="entry name" value="UDP-Glycosyltransferase/glycogen phosphorylase"/>
    <property type="match status" value="1"/>
</dbReference>
<protein>
    <submittedName>
        <fullName evidence="5">Glycosyltransferase family 1 protein</fullName>
    </submittedName>
</protein>
<name>A0A3Q9EZ51_9ACTN</name>
<feature type="domain" description="Glycosyltransferase subfamily 4-like N-terminal" evidence="4">
    <location>
        <begin position="115"/>
        <end position="278"/>
    </location>
</feature>
<feature type="region of interest" description="Disordered" evidence="3">
    <location>
        <begin position="1"/>
        <end position="42"/>
    </location>
</feature>
<reference evidence="5 6" key="1">
    <citation type="journal article" date="2019" name="Int. J. Syst. Evol. Microbiol.">
        <title>Streptomyces cyaneochromogenes sp. nov., a blue pigment-producing actinomycete from manganese-contaminated soil.</title>
        <authorList>
            <person name="Tang X."/>
            <person name="Zhao J."/>
            <person name="Li K."/>
            <person name="Chen Z."/>
            <person name="Sun Y."/>
            <person name="Gao J."/>
        </authorList>
    </citation>
    <scope>NUCLEOTIDE SEQUENCE [LARGE SCALE GENOMIC DNA]</scope>
    <source>
        <strain evidence="5 6">MK-45</strain>
    </source>
</reference>
<dbReference type="OrthoDB" id="6286688at2"/>
<dbReference type="Pfam" id="PF13439">
    <property type="entry name" value="Glyco_transf_4"/>
    <property type="match status" value="1"/>
</dbReference>
<dbReference type="EMBL" id="CP034539">
    <property type="protein sequence ID" value="AZQ39038.1"/>
    <property type="molecule type" value="Genomic_DNA"/>
</dbReference>
<keyword evidence="2 5" id="KW-0808">Transferase</keyword>
<sequence>MEPQRESTGCGYGSRPPTAVPRHRPPPHSHAAPTPSRRPWPGCRCKRGPWSSTSRCSAVTNHCTSAWEPTCRRRGGARHDGPRDTRTAWWNSTRNRWSDMTRILQITPYYPPQLGGVERVAESLAAGLGRRHDVRVVTTTIGARTVPRFLRTAGVTVRRHRAVEFAHTPLAPGLLVSLLREPRTSILHLHAAQAGLPELVALVARARRQPFVFHFHLDVDASGRLGRLLPLYKRHALGRVLRAAAAVIVLTEAQSSFVRDAYGVRAERVFIVPNGVDRAYFMAAREITHRPLRLLFVGRLSVQKNIGRLLDAMSLVRQPVELRIVGDGEQRELLEARVARLGLTNVTFAGRRLGPDLVRSYADVDMFVLPSDKEGMSLAALEAMAAALPIVATAVPGNTELLDGVGLLADPDPVALAAAISAVADDPALRLRLSRQSASAATGYSWDAVVRRVEDIYAEVLP</sequence>
<dbReference type="Proteomes" id="UP000280298">
    <property type="component" value="Chromosome"/>
</dbReference>
<evidence type="ECO:0000313" key="5">
    <source>
        <dbReference type="EMBL" id="AZQ39038.1"/>
    </source>
</evidence>
<evidence type="ECO:0000256" key="2">
    <source>
        <dbReference type="ARBA" id="ARBA00022679"/>
    </source>
</evidence>
<evidence type="ECO:0000256" key="3">
    <source>
        <dbReference type="SAM" id="MobiDB-lite"/>
    </source>
</evidence>
<dbReference type="KEGG" id="scya:EJ357_41045"/>
<keyword evidence="6" id="KW-1185">Reference proteome</keyword>
<dbReference type="PANTHER" id="PTHR45947">
    <property type="entry name" value="SULFOQUINOVOSYL TRANSFERASE SQD2"/>
    <property type="match status" value="1"/>
</dbReference>
<dbReference type="InterPro" id="IPR050194">
    <property type="entry name" value="Glycosyltransferase_grp1"/>
</dbReference>
<accession>A0A3Q9EZ51</accession>
<keyword evidence="1" id="KW-0328">Glycosyltransferase</keyword>
<dbReference type="Pfam" id="PF13692">
    <property type="entry name" value="Glyco_trans_1_4"/>
    <property type="match status" value="1"/>
</dbReference>
<dbReference type="GO" id="GO:0016758">
    <property type="term" value="F:hexosyltransferase activity"/>
    <property type="evidence" value="ECO:0007669"/>
    <property type="project" value="TreeGrafter"/>
</dbReference>
<gene>
    <name evidence="5" type="ORF">EJ357_41045</name>
</gene>